<accession>A0AAX6I9F2</accession>
<comment type="similarity">
    <text evidence="1">Belongs to the GEM family.</text>
</comment>
<dbReference type="InterPro" id="IPR011993">
    <property type="entry name" value="PH-like_dom_sf"/>
</dbReference>
<dbReference type="InterPro" id="IPR004182">
    <property type="entry name" value="GRAM"/>
</dbReference>
<sequence length="215" mass="23520">MASIGQVIGIPVGSVSYTATTEESAASSPDADSLCDHCKQDRKRSFTNWMTNLKAKTINRMQAFRNNVNKGAKEKLRLGGKAERVFRQAFCASSNNDAGTGAGEELVRATKCSLWTTAGPIAGTLFVSTARVAFLSDCSIRLSYPDGTVARVPYRVVVPLARIKKANSERLSKPADKYVQILTIDDFELWFVGIPSHDKFFSHLQRTIIAASLQL</sequence>
<dbReference type="EMBL" id="JANAVB010003400">
    <property type="protein sequence ID" value="KAJ6849543.1"/>
    <property type="molecule type" value="Genomic_DNA"/>
</dbReference>
<name>A0AAX6I9F2_IRIPA</name>
<feature type="domain" description="GRAM" evidence="2">
    <location>
        <begin position="84"/>
        <end position="170"/>
    </location>
</feature>
<proteinExistence type="inferred from homology"/>
<evidence type="ECO:0000313" key="4">
    <source>
        <dbReference type="Proteomes" id="UP001140949"/>
    </source>
</evidence>
<dbReference type="Gene3D" id="2.30.29.30">
    <property type="entry name" value="Pleckstrin-homology domain (PH domain)/Phosphotyrosine-binding domain (PTB)"/>
    <property type="match status" value="1"/>
</dbReference>
<reference evidence="3" key="1">
    <citation type="journal article" date="2023" name="GigaByte">
        <title>Genome assembly of the bearded iris, Iris pallida Lam.</title>
        <authorList>
            <person name="Bruccoleri R.E."/>
            <person name="Oakeley E.J."/>
            <person name="Faust A.M.E."/>
            <person name="Altorfer M."/>
            <person name="Dessus-Babus S."/>
            <person name="Burckhardt D."/>
            <person name="Oertli M."/>
            <person name="Naumann U."/>
            <person name="Petersen F."/>
            <person name="Wong J."/>
        </authorList>
    </citation>
    <scope>NUCLEOTIDE SEQUENCE</scope>
    <source>
        <strain evidence="3">GSM-AAB239-AS_SAM_17_03QT</strain>
    </source>
</reference>
<organism evidence="3 4">
    <name type="scientific">Iris pallida</name>
    <name type="common">Sweet iris</name>
    <dbReference type="NCBI Taxonomy" id="29817"/>
    <lineage>
        <taxon>Eukaryota</taxon>
        <taxon>Viridiplantae</taxon>
        <taxon>Streptophyta</taxon>
        <taxon>Embryophyta</taxon>
        <taxon>Tracheophyta</taxon>
        <taxon>Spermatophyta</taxon>
        <taxon>Magnoliopsida</taxon>
        <taxon>Liliopsida</taxon>
        <taxon>Asparagales</taxon>
        <taxon>Iridaceae</taxon>
        <taxon>Iridoideae</taxon>
        <taxon>Irideae</taxon>
        <taxon>Iris</taxon>
    </lineage>
</organism>
<dbReference type="AlphaFoldDB" id="A0AAX6I9F2"/>
<keyword evidence="4" id="KW-1185">Reference proteome</keyword>
<dbReference type="SMART" id="SM00568">
    <property type="entry name" value="GRAM"/>
    <property type="match status" value="1"/>
</dbReference>
<dbReference type="InterPro" id="IPR037848">
    <property type="entry name" value="GEM-like"/>
</dbReference>
<reference evidence="3" key="2">
    <citation type="submission" date="2023-04" db="EMBL/GenBank/DDBJ databases">
        <authorList>
            <person name="Bruccoleri R.E."/>
            <person name="Oakeley E.J."/>
            <person name="Faust A.-M."/>
            <person name="Dessus-Babus S."/>
            <person name="Altorfer M."/>
            <person name="Burckhardt D."/>
            <person name="Oertli M."/>
            <person name="Naumann U."/>
            <person name="Petersen F."/>
            <person name="Wong J."/>
        </authorList>
    </citation>
    <scope>NUCLEOTIDE SEQUENCE</scope>
    <source>
        <strain evidence="3">GSM-AAB239-AS_SAM_17_03QT</strain>
        <tissue evidence="3">Leaf</tissue>
    </source>
</reference>
<gene>
    <name evidence="3" type="ORF">M6B38_267515</name>
</gene>
<dbReference type="PANTHER" id="PTHR31969">
    <property type="entry name" value="GEM-LIKE PROTEIN 2"/>
    <property type="match status" value="1"/>
</dbReference>
<evidence type="ECO:0000259" key="2">
    <source>
        <dbReference type="SMART" id="SM00568"/>
    </source>
</evidence>
<evidence type="ECO:0000313" key="3">
    <source>
        <dbReference type="EMBL" id="KAJ6849543.1"/>
    </source>
</evidence>
<protein>
    <submittedName>
        <fullName evidence="3">GEM-like protein 8</fullName>
    </submittedName>
</protein>
<evidence type="ECO:0000256" key="1">
    <source>
        <dbReference type="ARBA" id="ARBA00009414"/>
    </source>
</evidence>
<dbReference type="Proteomes" id="UP001140949">
    <property type="component" value="Unassembled WGS sequence"/>
</dbReference>
<dbReference type="Pfam" id="PF02893">
    <property type="entry name" value="GRAM"/>
    <property type="match status" value="1"/>
</dbReference>
<comment type="caution">
    <text evidence="3">The sequence shown here is derived from an EMBL/GenBank/DDBJ whole genome shotgun (WGS) entry which is preliminary data.</text>
</comment>